<feature type="transmembrane region" description="Helical" evidence="10">
    <location>
        <begin position="382"/>
        <end position="405"/>
    </location>
</feature>
<protein>
    <submittedName>
        <fullName evidence="12">High-affinity Na(+)/H(+) antiporter NhaS3</fullName>
    </submittedName>
</protein>
<dbReference type="PANTHER" id="PTHR43562:SF3">
    <property type="entry name" value="SODIUM ION_PROTON EXCHANGER (EUROFUNG)"/>
    <property type="match status" value="1"/>
</dbReference>
<evidence type="ECO:0000256" key="4">
    <source>
        <dbReference type="ARBA" id="ARBA00022692"/>
    </source>
</evidence>
<keyword evidence="5 10" id="KW-1133">Transmembrane helix</keyword>
<dbReference type="Proteomes" id="UP000315647">
    <property type="component" value="Chromosome"/>
</dbReference>
<proteinExistence type="predicted"/>
<dbReference type="PANTHER" id="PTHR43562">
    <property type="entry name" value="NAPA-TYPE SODIUM/HYDROGEN ANTIPORTER"/>
    <property type="match status" value="1"/>
</dbReference>
<feature type="transmembrane region" description="Helical" evidence="10">
    <location>
        <begin position="192"/>
        <end position="214"/>
    </location>
</feature>
<evidence type="ECO:0000313" key="12">
    <source>
        <dbReference type="EMBL" id="QDT26315.1"/>
    </source>
</evidence>
<dbReference type="InterPro" id="IPR006153">
    <property type="entry name" value="Cation/H_exchanger_TM"/>
</dbReference>
<dbReference type="Gene3D" id="1.20.1530.20">
    <property type="match status" value="1"/>
</dbReference>
<keyword evidence="6" id="KW-0915">Sodium</keyword>
<sequence length="418" mass="45312">MELLYILLVLLIVTRLFGEIFARLSQPVLAGELLSGVILGVIVKNNERWFPILSDLSENQIFEAVTDLGIFFLMLLAGIEMRPRDLAQTSGSALIVALGGMLFPMTLGMGLGYFSLPDSDWKTAQMFFLGVALSITAVPITIATLMELGQQHSRLGRMIISAAVFDDIFSLFLLAVLTSLLNQTGGLTPGSFGILTGKIILFFIITLVAGRWLFPWLNRIAHKHLQTKHVEFTMLMTSALAFSVLAEMLEMHFILGAFTAGLFFTRQSIEETLHRDVHVQVEAITLGFFAPLFFASIGLSINLDAITATPVFLFLLILTAFIGKMLGAGLAAKLCGLPRTEALAVGIGMNARGAVELIVADIAWNAGLFNYPEPAPPVVSNLFSSVVLMAILATILSPMALRLILSQTGSNNAAYSKE</sequence>
<feature type="transmembrane region" description="Helical" evidence="10">
    <location>
        <begin position="126"/>
        <end position="146"/>
    </location>
</feature>
<evidence type="ECO:0000256" key="1">
    <source>
        <dbReference type="ARBA" id="ARBA00004141"/>
    </source>
</evidence>
<feature type="transmembrane region" description="Helical" evidence="10">
    <location>
        <begin position="91"/>
        <end position="114"/>
    </location>
</feature>
<keyword evidence="2" id="KW-0813">Transport</keyword>
<dbReference type="Pfam" id="PF00999">
    <property type="entry name" value="Na_H_Exchanger"/>
    <property type="match status" value="1"/>
</dbReference>
<keyword evidence="13" id="KW-1185">Reference proteome</keyword>
<name>A0A517Q3W2_9PLAN</name>
<evidence type="ECO:0000256" key="10">
    <source>
        <dbReference type="SAM" id="Phobius"/>
    </source>
</evidence>
<evidence type="ECO:0000256" key="8">
    <source>
        <dbReference type="ARBA" id="ARBA00023136"/>
    </source>
</evidence>
<dbReference type="AlphaFoldDB" id="A0A517Q3W2"/>
<keyword evidence="8 10" id="KW-0472">Membrane</keyword>
<comment type="subcellular location">
    <subcellularLocation>
        <location evidence="1">Membrane</location>
        <topology evidence="1">Multi-pass membrane protein</topology>
    </subcellularLocation>
</comment>
<keyword evidence="3" id="KW-0050">Antiport</keyword>
<feature type="domain" description="Cation/H+ exchanger transmembrane" evidence="11">
    <location>
        <begin position="13"/>
        <end position="405"/>
    </location>
</feature>
<dbReference type="InterPro" id="IPR038770">
    <property type="entry name" value="Na+/solute_symporter_sf"/>
</dbReference>
<evidence type="ECO:0000256" key="9">
    <source>
        <dbReference type="ARBA" id="ARBA00023201"/>
    </source>
</evidence>
<dbReference type="EMBL" id="CP037421">
    <property type="protein sequence ID" value="QDT26315.1"/>
    <property type="molecule type" value="Genomic_DNA"/>
</dbReference>
<feature type="transmembrane region" description="Helical" evidence="10">
    <location>
        <begin position="235"/>
        <end position="264"/>
    </location>
</feature>
<reference evidence="12 13" key="1">
    <citation type="submission" date="2019-03" db="EMBL/GenBank/DDBJ databases">
        <title>Deep-cultivation of Planctomycetes and their phenomic and genomic characterization uncovers novel biology.</title>
        <authorList>
            <person name="Wiegand S."/>
            <person name="Jogler M."/>
            <person name="Boedeker C."/>
            <person name="Pinto D."/>
            <person name="Vollmers J."/>
            <person name="Rivas-Marin E."/>
            <person name="Kohn T."/>
            <person name="Peeters S.H."/>
            <person name="Heuer A."/>
            <person name="Rast P."/>
            <person name="Oberbeckmann S."/>
            <person name="Bunk B."/>
            <person name="Jeske O."/>
            <person name="Meyerdierks A."/>
            <person name="Storesund J.E."/>
            <person name="Kallscheuer N."/>
            <person name="Luecker S."/>
            <person name="Lage O.M."/>
            <person name="Pohl T."/>
            <person name="Merkel B.J."/>
            <person name="Hornburger P."/>
            <person name="Mueller R.-W."/>
            <person name="Bruemmer F."/>
            <person name="Labrenz M."/>
            <person name="Spormann A.M."/>
            <person name="Op den Camp H."/>
            <person name="Overmann J."/>
            <person name="Amann R."/>
            <person name="Jetten M.S.M."/>
            <person name="Mascher T."/>
            <person name="Medema M.H."/>
            <person name="Devos D.P."/>
            <person name="Kaster A.-K."/>
            <person name="Ovreas L."/>
            <person name="Rohde M."/>
            <person name="Galperin M.Y."/>
            <person name="Jogler C."/>
        </authorList>
    </citation>
    <scope>NUCLEOTIDE SEQUENCE [LARGE SCALE GENOMIC DNA]</scope>
    <source>
        <strain evidence="12 13">Enr10</strain>
    </source>
</reference>
<feature type="transmembrane region" description="Helical" evidence="10">
    <location>
        <begin position="310"/>
        <end position="332"/>
    </location>
</feature>
<accession>A0A517Q3W2</accession>
<dbReference type="GO" id="GO:0006814">
    <property type="term" value="P:sodium ion transport"/>
    <property type="evidence" value="ECO:0007669"/>
    <property type="project" value="UniProtKB-KW"/>
</dbReference>
<evidence type="ECO:0000256" key="3">
    <source>
        <dbReference type="ARBA" id="ARBA00022449"/>
    </source>
</evidence>
<dbReference type="GO" id="GO:0016020">
    <property type="term" value="C:membrane"/>
    <property type="evidence" value="ECO:0007669"/>
    <property type="project" value="UniProtKB-SubCell"/>
</dbReference>
<feature type="transmembrane region" description="Helical" evidence="10">
    <location>
        <begin position="284"/>
        <end position="303"/>
    </location>
</feature>
<keyword evidence="7" id="KW-0406">Ion transport</keyword>
<keyword evidence="9" id="KW-0739">Sodium transport</keyword>
<evidence type="ECO:0000256" key="2">
    <source>
        <dbReference type="ARBA" id="ARBA00022448"/>
    </source>
</evidence>
<dbReference type="GO" id="GO:1902600">
    <property type="term" value="P:proton transmembrane transport"/>
    <property type="evidence" value="ECO:0007669"/>
    <property type="project" value="InterPro"/>
</dbReference>
<dbReference type="GO" id="GO:0015297">
    <property type="term" value="F:antiporter activity"/>
    <property type="evidence" value="ECO:0007669"/>
    <property type="project" value="UniProtKB-KW"/>
</dbReference>
<evidence type="ECO:0000256" key="5">
    <source>
        <dbReference type="ARBA" id="ARBA00022989"/>
    </source>
</evidence>
<feature type="transmembrane region" description="Helical" evidence="10">
    <location>
        <begin position="158"/>
        <end position="180"/>
    </location>
</feature>
<evidence type="ECO:0000259" key="11">
    <source>
        <dbReference type="Pfam" id="PF00999"/>
    </source>
</evidence>
<keyword evidence="4 10" id="KW-0812">Transmembrane</keyword>
<evidence type="ECO:0000256" key="6">
    <source>
        <dbReference type="ARBA" id="ARBA00023053"/>
    </source>
</evidence>
<organism evidence="12 13">
    <name type="scientific">Gimesia panareensis</name>
    <dbReference type="NCBI Taxonomy" id="2527978"/>
    <lineage>
        <taxon>Bacteria</taxon>
        <taxon>Pseudomonadati</taxon>
        <taxon>Planctomycetota</taxon>
        <taxon>Planctomycetia</taxon>
        <taxon>Planctomycetales</taxon>
        <taxon>Planctomycetaceae</taxon>
        <taxon>Gimesia</taxon>
    </lineage>
</organism>
<evidence type="ECO:0000313" key="13">
    <source>
        <dbReference type="Proteomes" id="UP000315647"/>
    </source>
</evidence>
<evidence type="ECO:0000256" key="7">
    <source>
        <dbReference type="ARBA" id="ARBA00023065"/>
    </source>
</evidence>
<feature type="transmembrane region" description="Helical" evidence="10">
    <location>
        <begin position="61"/>
        <end position="79"/>
    </location>
</feature>
<gene>
    <name evidence="12" type="primary">nhaS3</name>
    <name evidence="12" type="ORF">Enr10x_16160</name>
</gene>
<dbReference type="RefSeq" id="WP_145448658.1">
    <property type="nucleotide sequence ID" value="NZ_CP037421.1"/>
</dbReference>